<dbReference type="EMBL" id="PUIB01000010">
    <property type="protein sequence ID" value="PQO40024.1"/>
    <property type="molecule type" value="Genomic_DNA"/>
</dbReference>
<dbReference type="Proteomes" id="UP000239388">
    <property type="component" value="Unassembled WGS sequence"/>
</dbReference>
<accession>A0A2S8G7A5</accession>
<gene>
    <name evidence="2" type="primary">tssB</name>
    <name evidence="3" type="ORF">C5Y93_23895</name>
    <name evidence="2" type="ORF">C5Y98_06815</name>
</gene>
<dbReference type="OrthoDB" id="9789942at2"/>
<comment type="caution">
    <text evidence="2">The sequence shown here is derived from an EMBL/GenBank/DDBJ whole genome shotgun (WGS) entry which is preliminary data.</text>
</comment>
<dbReference type="EMBL" id="PUHZ01000023">
    <property type="protein sequence ID" value="PQO43681.1"/>
    <property type="molecule type" value="Genomic_DNA"/>
</dbReference>
<sequence length="176" mass="19416">MMSESLQHKLDRVRPPRVQITYDVETGGAMEVKELPLVVGVMGDLSGQPKEALPGIKQRKFVPIDRDNFNSVLEKSNARVAMQVPNVLENDNTNLSVELNFKDMTDFEPTAVARQVPVLANLLEMRDRLKQLLSKMEGNDALCGLLDNALTDDSARGEISKDLGVDESPTDTPPAE</sequence>
<dbReference type="AlphaFoldDB" id="A0A2S8G7A5"/>
<proteinExistence type="predicted"/>
<evidence type="ECO:0000256" key="1">
    <source>
        <dbReference type="SAM" id="MobiDB-lite"/>
    </source>
</evidence>
<dbReference type="PIRSF" id="PIRSF028301">
    <property type="entry name" value="UCP028301"/>
    <property type="match status" value="1"/>
</dbReference>
<evidence type="ECO:0000313" key="2">
    <source>
        <dbReference type="EMBL" id="PQO40024.1"/>
    </source>
</evidence>
<evidence type="ECO:0000313" key="3">
    <source>
        <dbReference type="EMBL" id="PQO43681.1"/>
    </source>
</evidence>
<name>A0A2S8G7A5_9BACT</name>
<organism evidence="2 5">
    <name type="scientific">Blastopirellula marina</name>
    <dbReference type="NCBI Taxonomy" id="124"/>
    <lineage>
        <taxon>Bacteria</taxon>
        <taxon>Pseudomonadati</taxon>
        <taxon>Planctomycetota</taxon>
        <taxon>Planctomycetia</taxon>
        <taxon>Pirellulales</taxon>
        <taxon>Pirellulaceae</taxon>
        <taxon>Blastopirellula</taxon>
    </lineage>
</organism>
<feature type="region of interest" description="Disordered" evidence="1">
    <location>
        <begin position="157"/>
        <end position="176"/>
    </location>
</feature>
<dbReference type="Proteomes" id="UP000237819">
    <property type="component" value="Unassembled WGS sequence"/>
</dbReference>
<dbReference type="PANTHER" id="PTHR35850:SF1">
    <property type="entry name" value="TYPE VI SECRETION SYSTEM SHEATH PROTEIN TSSB1"/>
    <property type="match status" value="1"/>
</dbReference>
<protein>
    <submittedName>
        <fullName evidence="2">Type VI secretion system contractile sheath small subunit</fullName>
    </submittedName>
</protein>
<evidence type="ECO:0000313" key="4">
    <source>
        <dbReference type="Proteomes" id="UP000237819"/>
    </source>
</evidence>
<reference evidence="4 5" key="1">
    <citation type="submission" date="2018-02" db="EMBL/GenBank/DDBJ databases">
        <title>Comparative genomes isolates from brazilian mangrove.</title>
        <authorList>
            <person name="Araujo J.E."/>
            <person name="Taketani R.G."/>
            <person name="Silva M.C.P."/>
            <person name="Loureco M.V."/>
            <person name="Andreote F.D."/>
        </authorList>
    </citation>
    <scope>NUCLEOTIDE SEQUENCE [LARGE SCALE GENOMIC DNA]</scope>
    <source>
        <strain evidence="2 5">NAP PRIS-MGV</strain>
        <strain evidence="3 4">Nap-Phe MGV</strain>
    </source>
</reference>
<dbReference type="NCBIfam" id="TIGR03358">
    <property type="entry name" value="VI_chp_5"/>
    <property type="match status" value="1"/>
</dbReference>
<dbReference type="InterPro" id="IPR008312">
    <property type="entry name" value="T6SS_TssB1"/>
</dbReference>
<dbReference type="PANTHER" id="PTHR35850">
    <property type="entry name" value="CYTOPLASMIC PROTEIN-RELATED"/>
    <property type="match status" value="1"/>
</dbReference>
<dbReference type="Pfam" id="PF05591">
    <property type="entry name" value="T6SS_VipA"/>
    <property type="match status" value="1"/>
</dbReference>
<evidence type="ECO:0000313" key="5">
    <source>
        <dbReference type="Proteomes" id="UP000239388"/>
    </source>
</evidence>